<dbReference type="GO" id="GO:0016887">
    <property type="term" value="F:ATP hydrolysis activity"/>
    <property type="evidence" value="ECO:0007669"/>
    <property type="project" value="InterPro"/>
</dbReference>
<comment type="caution">
    <text evidence="8">The sequence shown here is derived from an EMBL/GenBank/DDBJ whole genome shotgun (WGS) entry which is preliminary data.</text>
</comment>
<dbReference type="PRINTS" id="PR00119">
    <property type="entry name" value="CATATPASE"/>
</dbReference>
<dbReference type="Gene3D" id="3.40.50.1000">
    <property type="entry name" value="HAD superfamily/HAD-like"/>
    <property type="match status" value="1"/>
</dbReference>
<keyword evidence="5 6" id="KW-0472">Membrane</keyword>
<dbReference type="InterPro" id="IPR027256">
    <property type="entry name" value="P-typ_ATPase_IB"/>
</dbReference>
<dbReference type="SUPFAM" id="SSF56784">
    <property type="entry name" value="HAD-like"/>
    <property type="match status" value="1"/>
</dbReference>
<dbReference type="SUPFAM" id="SSF81665">
    <property type="entry name" value="Calcium ATPase, transmembrane domain M"/>
    <property type="match status" value="1"/>
</dbReference>
<organism evidence="8 9">
    <name type="scientific">Trueperella bernardiae</name>
    <dbReference type="NCBI Taxonomy" id="59561"/>
    <lineage>
        <taxon>Bacteria</taxon>
        <taxon>Bacillati</taxon>
        <taxon>Actinomycetota</taxon>
        <taxon>Actinomycetes</taxon>
        <taxon>Actinomycetales</taxon>
        <taxon>Actinomycetaceae</taxon>
        <taxon>Trueperella</taxon>
    </lineage>
</organism>
<dbReference type="Pfam" id="PF00702">
    <property type="entry name" value="Hydrolase"/>
    <property type="match status" value="1"/>
</dbReference>
<gene>
    <name evidence="8" type="primary">silP</name>
    <name evidence="8" type="ORF">AQZ59_00283</name>
</gene>
<dbReference type="Gene3D" id="3.40.1110.10">
    <property type="entry name" value="Calcium-transporting ATPase, cytoplasmic domain N"/>
    <property type="match status" value="1"/>
</dbReference>
<dbReference type="InterPro" id="IPR023299">
    <property type="entry name" value="ATPase_P-typ_cyto_dom_N"/>
</dbReference>
<comment type="similarity">
    <text evidence="2 6">Belongs to the cation transport ATPase (P-type) (TC 3.A.3) family. Type IB subfamily.</text>
</comment>
<dbReference type="GO" id="GO:0005886">
    <property type="term" value="C:plasma membrane"/>
    <property type="evidence" value="ECO:0007669"/>
    <property type="project" value="UniProtKB-SubCell"/>
</dbReference>
<dbReference type="AlphaFoldDB" id="A0A0W1KN76"/>
<evidence type="ECO:0000256" key="3">
    <source>
        <dbReference type="ARBA" id="ARBA00022692"/>
    </source>
</evidence>
<keyword evidence="6" id="KW-0547">Nucleotide-binding</keyword>
<feature type="transmembrane region" description="Helical" evidence="6">
    <location>
        <begin position="231"/>
        <end position="250"/>
    </location>
</feature>
<evidence type="ECO:0000256" key="1">
    <source>
        <dbReference type="ARBA" id="ARBA00004651"/>
    </source>
</evidence>
<keyword evidence="8" id="KW-0378">Hydrolase</keyword>
<keyword evidence="6" id="KW-1003">Cell membrane</keyword>
<dbReference type="GO" id="GO:0005524">
    <property type="term" value="F:ATP binding"/>
    <property type="evidence" value="ECO:0007669"/>
    <property type="project" value="UniProtKB-UniRule"/>
</dbReference>
<reference evidence="8 9" key="1">
    <citation type="submission" date="2015-11" db="EMBL/GenBank/DDBJ databases">
        <title>Draft Genome Sequence of the Type Strain Trueperella bernardiae LCDC 89-0504T, Isolated from Blood Culture.</title>
        <authorList>
            <person name="Bernier A.-M."/>
            <person name="Bernard K."/>
        </authorList>
    </citation>
    <scope>NUCLEOTIDE SEQUENCE [LARGE SCALE GENOMIC DNA]</scope>
    <source>
        <strain evidence="8 9">LCDC 89-0504</strain>
    </source>
</reference>
<sequence length="630" mass="65584">MAKKFVSQYPLVAVIAVVAAVGVVLTAMGNEPAAKVIASAVALLIAALQFKGMIDTLREHSFGIDILAVTAIVSTVAVGEYWAALVVCLMLTGGEALEDYAEGRASAELTALLEGAPTVAYRKADGGIEQIDVDEVAVGDELVVRPHEAVPVDAVLLSESALLDESQLTGESMPVRRRAGDTLLAGSMNDADAIEVRARAVAADSQYQRIVSLVTEARESKAPFVRLADRVALPFTIIAFIIAGAAWAATGDPMRFAQVLVVATPCPLIIAAPVAFMAGMSRAARGGMIIKNAGTIEQIAKVSSVAFDKTGTLTKGEPEITNVVSEDPERMLRLAASAEFYSSHPLAQAIVAAADDVAEPEQARDVPAQGVIAQVEGRQVKVGKYGFVMDTDASAPVEVRPGFTAIFVSVDGGLAGHVELSDPIRPETPGALEAIGAMGVQRTVMLTGDAEDTARRVAGELAIDDVRAGLLPEDKVRAVTEMGPKPVLMVGDGVNDAPVLAAADVGVAMGARGSAAAVESADVVIMLDDLSRLARLLLVGKRTMRVAWQAIAIGVAFSVVLMLIGATGVMPAFVGAWMQELVDLACILWALLAARPSRAERKLDGCESAGVVVEKKREAAHGARRPAPVA</sequence>
<dbReference type="PROSITE" id="PS00154">
    <property type="entry name" value="ATPASE_E1_E2"/>
    <property type="match status" value="1"/>
</dbReference>
<keyword evidence="6" id="KW-0479">Metal-binding</keyword>
<dbReference type="Proteomes" id="UP000054404">
    <property type="component" value="Unassembled WGS sequence"/>
</dbReference>
<accession>A0A0W1KN76</accession>
<feature type="transmembrane region" description="Helical" evidence="6">
    <location>
        <begin position="256"/>
        <end position="278"/>
    </location>
</feature>
<proteinExistence type="inferred from homology"/>
<dbReference type="RefSeq" id="WP_070808030.1">
    <property type="nucleotide sequence ID" value="NZ_LNIZ01000001.1"/>
</dbReference>
<feature type="transmembrane region" description="Helical" evidence="6">
    <location>
        <begin position="36"/>
        <end position="54"/>
    </location>
</feature>
<dbReference type="PATRIC" id="fig|59561.3.peg.279"/>
<comment type="subcellular location">
    <subcellularLocation>
        <location evidence="1">Cell membrane</location>
        <topology evidence="1">Multi-pass membrane protein</topology>
    </subcellularLocation>
</comment>
<dbReference type="InterPro" id="IPR001757">
    <property type="entry name" value="P_typ_ATPase"/>
</dbReference>
<dbReference type="PANTHER" id="PTHR48085:SF5">
    <property type="entry name" value="CADMIUM_ZINC-TRANSPORTING ATPASE HMA4-RELATED"/>
    <property type="match status" value="1"/>
</dbReference>
<evidence type="ECO:0000256" key="5">
    <source>
        <dbReference type="ARBA" id="ARBA00023136"/>
    </source>
</evidence>
<evidence type="ECO:0000313" key="9">
    <source>
        <dbReference type="Proteomes" id="UP000054404"/>
    </source>
</evidence>
<dbReference type="InterPro" id="IPR059000">
    <property type="entry name" value="ATPase_P-type_domA"/>
</dbReference>
<dbReference type="SUPFAM" id="SSF81653">
    <property type="entry name" value="Calcium ATPase, transduction domain A"/>
    <property type="match status" value="1"/>
</dbReference>
<dbReference type="PANTHER" id="PTHR48085">
    <property type="entry name" value="CADMIUM/ZINC-TRANSPORTING ATPASE HMA2-RELATED"/>
    <property type="match status" value="1"/>
</dbReference>
<dbReference type="NCBIfam" id="TIGR01512">
    <property type="entry name" value="ATPase-IB2_Cd"/>
    <property type="match status" value="1"/>
</dbReference>
<feature type="transmembrane region" description="Helical" evidence="6">
    <location>
        <begin position="546"/>
        <end position="566"/>
    </location>
</feature>
<dbReference type="InterPro" id="IPR023298">
    <property type="entry name" value="ATPase_P-typ_TM_dom_sf"/>
</dbReference>
<dbReference type="InterPro" id="IPR051014">
    <property type="entry name" value="Cation_Transport_ATPase_IB"/>
</dbReference>
<evidence type="ECO:0000313" key="8">
    <source>
        <dbReference type="EMBL" id="KTF04976.1"/>
    </source>
</evidence>
<feature type="domain" description="P-type ATPase A" evidence="7">
    <location>
        <begin position="117"/>
        <end position="214"/>
    </location>
</feature>
<evidence type="ECO:0000256" key="4">
    <source>
        <dbReference type="ARBA" id="ARBA00022989"/>
    </source>
</evidence>
<keyword evidence="3 6" id="KW-0812">Transmembrane</keyword>
<dbReference type="InterPro" id="IPR036412">
    <property type="entry name" value="HAD-like_sf"/>
</dbReference>
<evidence type="ECO:0000256" key="2">
    <source>
        <dbReference type="ARBA" id="ARBA00006024"/>
    </source>
</evidence>
<dbReference type="STRING" id="59561.AQZ59_00283"/>
<name>A0A0W1KN76_9ACTO</name>
<dbReference type="OrthoDB" id="7059309at2"/>
<dbReference type="InterPro" id="IPR008250">
    <property type="entry name" value="ATPase_P-typ_transduc_dom_A_sf"/>
</dbReference>
<dbReference type="GO" id="GO:0046872">
    <property type="term" value="F:metal ion binding"/>
    <property type="evidence" value="ECO:0007669"/>
    <property type="project" value="UniProtKB-KW"/>
</dbReference>
<protein>
    <submittedName>
        <fullName evidence="8">Silver exporting P-type ATPase</fullName>
        <ecNumber evidence="8">3.6.3.53</ecNumber>
    </submittedName>
</protein>
<dbReference type="GO" id="GO:0015086">
    <property type="term" value="F:cadmium ion transmembrane transporter activity"/>
    <property type="evidence" value="ECO:0007669"/>
    <property type="project" value="TreeGrafter"/>
</dbReference>
<feature type="transmembrane region" description="Helical" evidence="6">
    <location>
        <begin position="6"/>
        <end position="29"/>
    </location>
</feature>
<evidence type="ECO:0000259" key="7">
    <source>
        <dbReference type="Pfam" id="PF00122"/>
    </source>
</evidence>
<keyword evidence="9" id="KW-1185">Reference proteome</keyword>
<dbReference type="Gene3D" id="2.70.150.10">
    <property type="entry name" value="Calcium-transporting ATPase, cytoplasmic transduction domain A"/>
    <property type="match status" value="1"/>
</dbReference>
<evidence type="ECO:0000256" key="6">
    <source>
        <dbReference type="RuleBase" id="RU362081"/>
    </source>
</evidence>
<dbReference type="NCBIfam" id="TIGR01525">
    <property type="entry name" value="ATPase-IB_hvy"/>
    <property type="match status" value="1"/>
</dbReference>
<feature type="transmembrane region" description="Helical" evidence="6">
    <location>
        <begin position="66"/>
        <end position="91"/>
    </location>
</feature>
<dbReference type="EC" id="3.6.3.53" evidence="8"/>
<dbReference type="NCBIfam" id="TIGR01494">
    <property type="entry name" value="ATPase_P-type"/>
    <property type="match status" value="1"/>
</dbReference>
<dbReference type="InterPro" id="IPR023214">
    <property type="entry name" value="HAD_sf"/>
</dbReference>
<dbReference type="EMBL" id="LNIZ01000001">
    <property type="protein sequence ID" value="KTF04976.1"/>
    <property type="molecule type" value="Genomic_DNA"/>
</dbReference>
<keyword evidence="6" id="KW-0067">ATP-binding</keyword>
<dbReference type="Pfam" id="PF00122">
    <property type="entry name" value="E1-E2_ATPase"/>
    <property type="match status" value="1"/>
</dbReference>
<dbReference type="GO" id="GO:0019829">
    <property type="term" value="F:ATPase-coupled monoatomic cation transmembrane transporter activity"/>
    <property type="evidence" value="ECO:0007669"/>
    <property type="project" value="InterPro"/>
</dbReference>
<dbReference type="InterPro" id="IPR018303">
    <property type="entry name" value="ATPase_P-typ_P_site"/>
</dbReference>
<keyword evidence="4 6" id="KW-1133">Transmembrane helix</keyword>